<dbReference type="PANTHER" id="PTHR24336:SF9">
    <property type="entry name" value="TRANSCRIPTION FACTOR LBX1"/>
    <property type="match status" value="1"/>
</dbReference>
<dbReference type="InterPro" id="IPR009057">
    <property type="entry name" value="Homeodomain-like_sf"/>
</dbReference>
<dbReference type="PROSITE" id="PS50071">
    <property type="entry name" value="HOMEOBOX_2"/>
    <property type="match status" value="1"/>
</dbReference>
<dbReference type="GO" id="GO:0005634">
    <property type="term" value="C:nucleus"/>
    <property type="evidence" value="ECO:0007669"/>
    <property type="project" value="UniProtKB-SubCell"/>
</dbReference>
<reference evidence="11" key="3">
    <citation type="submission" date="2025-09" db="UniProtKB">
        <authorList>
            <consortium name="Ensembl"/>
        </authorList>
    </citation>
    <scope>IDENTIFICATION</scope>
    <source>
        <strain evidence="11">Guanapo</strain>
    </source>
</reference>
<evidence type="ECO:0000256" key="2">
    <source>
        <dbReference type="ARBA" id="ARBA00022473"/>
    </source>
</evidence>
<dbReference type="SUPFAM" id="SSF46689">
    <property type="entry name" value="Homeodomain-like"/>
    <property type="match status" value="1"/>
</dbReference>
<keyword evidence="4 6" id="KW-0371">Homeobox</keyword>
<dbReference type="FunFam" id="1.10.10.60:FF:000098">
    <property type="entry name" value="Transcription factor LBX1"/>
    <property type="match status" value="1"/>
</dbReference>
<reference evidence="11" key="2">
    <citation type="submission" date="2025-08" db="UniProtKB">
        <authorList>
            <consortium name="Ensembl"/>
        </authorList>
    </citation>
    <scope>IDENTIFICATION</scope>
    <source>
        <strain evidence="11">Guanapo</strain>
    </source>
</reference>
<feature type="DNA-binding region" description="Homeobox" evidence="6">
    <location>
        <begin position="115"/>
        <end position="174"/>
    </location>
</feature>
<dbReference type="RefSeq" id="XP_008427229.1">
    <property type="nucleotide sequence ID" value="XM_008429007.2"/>
</dbReference>
<evidence type="ECO:0000256" key="7">
    <source>
        <dbReference type="RuleBase" id="RU000682"/>
    </source>
</evidence>
<proteinExistence type="predicted"/>
<dbReference type="GO" id="GO:1990837">
    <property type="term" value="F:sequence-specific double-stranded DNA binding"/>
    <property type="evidence" value="ECO:0007669"/>
    <property type="project" value="TreeGrafter"/>
</dbReference>
<evidence type="ECO:0000256" key="9">
    <source>
        <dbReference type="SAM" id="MobiDB-lite"/>
    </source>
</evidence>
<evidence type="ECO:0000256" key="6">
    <source>
        <dbReference type="PROSITE-ProRule" id="PRU00108"/>
    </source>
</evidence>
<feature type="region of interest" description="Disordered" evidence="9">
    <location>
        <begin position="220"/>
        <end position="281"/>
    </location>
</feature>
<dbReference type="OrthoDB" id="6159439at2759"/>
<keyword evidence="2" id="KW-0217">Developmental protein</keyword>
<evidence type="ECO:0000259" key="10">
    <source>
        <dbReference type="PROSITE" id="PS50071"/>
    </source>
</evidence>
<evidence type="ECO:0000256" key="4">
    <source>
        <dbReference type="ARBA" id="ARBA00023155"/>
    </source>
</evidence>
<dbReference type="Proteomes" id="UP000242638">
    <property type="component" value="Unassembled WGS sequence"/>
</dbReference>
<protein>
    <submittedName>
        <fullName evidence="11">Ladybird homeobox 1a</fullName>
    </submittedName>
</protein>
<dbReference type="SMART" id="SM00389">
    <property type="entry name" value="HOX"/>
    <property type="match status" value="1"/>
</dbReference>
<dbReference type="Gene3D" id="1.10.10.60">
    <property type="entry name" value="Homeodomain-like"/>
    <property type="match status" value="1"/>
</dbReference>
<dbReference type="CDD" id="cd00086">
    <property type="entry name" value="homeodomain"/>
    <property type="match status" value="1"/>
</dbReference>
<dbReference type="InterPro" id="IPR051892">
    <property type="entry name" value="LBX_TF"/>
</dbReference>
<dbReference type="InterPro" id="IPR001356">
    <property type="entry name" value="HD"/>
</dbReference>
<evidence type="ECO:0000256" key="8">
    <source>
        <dbReference type="SAM" id="Coils"/>
    </source>
</evidence>
<dbReference type="KEGG" id="pret:103476561"/>
<evidence type="ECO:0000313" key="12">
    <source>
        <dbReference type="Proteomes" id="UP000242638"/>
    </source>
</evidence>
<evidence type="ECO:0000313" key="11">
    <source>
        <dbReference type="Ensembl" id="ENSPREP00000029804.1"/>
    </source>
</evidence>
<dbReference type="OMA" id="CAKRSRP"/>
<feature type="domain" description="Homeobox" evidence="10">
    <location>
        <begin position="113"/>
        <end position="173"/>
    </location>
</feature>
<reference evidence="12" key="1">
    <citation type="submission" date="2013-11" db="EMBL/GenBank/DDBJ databases">
        <title>The genomic landscape of the Guanapo guppy.</title>
        <authorList>
            <person name="Kuenstner A."/>
            <person name="Dreyer C."/>
        </authorList>
    </citation>
    <scope>NUCLEOTIDE SEQUENCE</scope>
    <source>
        <strain evidence="12">Guanapo</strain>
    </source>
</reference>
<comment type="subcellular location">
    <subcellularLocation>
        <location evidence="1 6 7">Nucleus</location>
    </subcellularLocation>
</comment>
<dbReference type="PANTHER" id="PTHR24336">
    <property type="entry name" value="TRANSCRIPTION FACTOR LBX"/>
    <property type="match status" value="1"/>
</dbReference>
<feature type="compositionally biased region" description="Basic and acidic residues" evidence="9">
    <location>
        <begin position="226"/>
        <end position="236"/>
    </location>
</feature>
<dbReference type="AlphaFoldDB" id="A0A3P9Q729"/>
<dbReference type="Ensembl" id="ENSPRET00000030143.1">
    <property type="protein sequence ID" value="ENSPREP00000029804.1"/>
    <property type="gene ID" value="ENSPREG00000020178.1"/>
</dbReference>
<organism evidence="11 12">
    <name type="scientific">Poecilia reticulata</name>
    <name type="common">Guppy</name>
    <name type="synonym">Acanthophacelus reticulatus</name>
    <dbReference type="NCBI Taxonomy" id="8081"/>
    <lineage>
        <taxon>Eukaryota</taxon>
        <taxon>Metazoa</taxon>
        <taxon>Chordata</taxon>
        <taxon>Craniata</taxon>
        <taxon>Vertebrata</taxon>
        <taxon>Euteleostomi</taxon>
        <taxon>Actinopterygii</taxon>
        <taxon>Neopterygii</taxon>
        <taxon>Teleostei</taxon>
        <taxon>Neoteleostei</taxon>
        <taxon>Acanthomorphata</taxon>
        <taxon>Ovalentaria</taxon>
        <taxon>Atherinomorphae</taxon>
        <taxon>Cyprinodontiformes</taxon>
        <taxon>Poeciliidae</taxon>
        <taxon>Poeciliinae</taxon>
        <taxon>Poecilia</taxon>
    </lineage>
</organism>
<sequence length="281" mass="31018">MTSKVESKCSEVPGKRRFSPVGQLPPPAASSKPLTPFGIEDILNKPCAKRSRPLPTSQRESSPSDRPLLGLSSPLCALEELASKTFRGLEVSVLQAAEGRDGQGLFGQRNAPKKRRKSRTAFTNHQIYELEKRFLYQKYLSPADRDQLAQHLNLTNAQVITWFQNRRAKLKRDLEEMKADVQSARAAGAVALEKLSKLAELEKCAAEGLGLVARSALSRAGGPEQRFGRTEGDLSRPHASPTLPSITLPRDRDGPISRCGSEDDEDEEEEEEEEEEIDVGD</sequence>
<keyword evidence="5 6" id="KW-0539">Nucleus</keyword>
<keyword evidence="12" id="KW-1185">Reference proteome</keyword>
<keyword evidence="3 6" id="KW-0238">DNA-binding</keyword>
<feature type="coiled-coil region" evidence="8">
    <location>
        <begin position="160"/>
        <end position="187"/>
    </location>
</feature>
<evidence type="ECO:0000256" key="3">
    <source>
        <dbReference type="ARBA" id="ARBA00023125"/>
    </source>
</evidence>
<keyword evidence="8" id="KW-0175">Coiled coil</keyword>
<dbReference type="CTD" id="564103"/>
<evidence type="ECO:0000256" key="5">
    <source>
        <dbReference type="ARBA" id="ARBA00023242"/>
    </source>
</evidence>
<dbReference type="GeneID" id="103476561"/>
<dbReference type="InterPro" id="IPR017970">
    <property type="entry name" value="Homeobox_CS"/>
</dbReference>
<dbReference type="PROSITE" id="PS00027">
    <property type="entry name" value="HOMEOBOX_1"/>
    <property type="match status" value="1"/>
</dbReference>
<name>A0A3P9Q729_POERE</name>
<feature type="region of interest" description="Disordered" evidence="9">
    <location>
        <begin position="1"/>
        <end position="68"/>
    </location>
</feature>
<accession>A0A3P9Q729</accession>
<evidence type="ECO:0000256" key="1">
    <source>
        <dbReference type="ARBA" id="ARBA00004123"/>
    </source>
</evidence>
<dbReference type="GeneTree" id="ENSGT00940000164611"/>
<feature type="compositionally biased region" description="Acidic residues" evidence="9">
    <location>
        <begin position="262"/>
        <end position="281"/>
    </location>
</feature>
<dbReference type="Pfam" id="PF00046">
    <property type="entry name" value="Homeodomain"/>
    <property type="match status" value="1"/>
</dbReference>
<dbReference type="GO" id="GO:0000981">
    <property type="term" value="F:DNA-binding transcription factor activity, RNA polymerase II-specific"/>
    <property type="evidence" value="ECO:0007669"/>
    <property type="project" value="InterPro"/>
</dbReference>